<feature type="compositionally biased region" description="Basic residues" evidence="1">
    <location>
        <begin position="230"/>
        <end position="241"/>
    </location>
</feature>
<protein>
    <submittedName>
        <fullName evidence="4">Uncharacterized protein</fullName>
    </submittedName>
</protein>
<keyword evidence="5" id="KW-1185">Reference proteome</keyword>
<accession>A0ABN8PDG3</accession>
<keyword evidence="2" id="KW-1133">Transmembrane helix</keyword>
<feature type="signal peptide" evidence="3">
    <location>
        <begin position="1"/>
        <end position="21"/>
    </location>
</feature>
<evidence type="ECO:0000256" key="3">
    <source>
        <dbReference type="SAM" id="SignalP"/>
    </source>
</evidence>
<evidence type="ECO:0000256" key="1">
    <source>
        <dbReference type="SAM" id="MobiDB-lite"/>
    </source>
</evidence>
<feature type="compositionally biased region" description="Basic and acidic residues" evidence="1">
    <location>
        <begin position="259"/>
        <end position="276"/>
    </location>
</feature>
<feature type="chain" id="PRO_5045903251" evidence="3">
    <location>
        <begin position="22"/>
        <end position="502"/>
    </location>
</feature>
<keyword evidence="2" id="KW-0472">Membrane</keyword>
<feature type="region of interest" description="Disordered" evidence="1">
    <location>
        <begin position="214"/>
        <end position="276"/>
    </location>
</feature>
<feature type="transmembrane region" description="Helical" evidence="2">
    <location>
        <begin position="150"/>
        <end position="173"/>
    </location>
</feature>
<feature type="region of interest" description="Disordered" evidence="1">
    <location>
        <begin position="64"/>
        <end position="92"/>
    </location>
</feature>
<sequence>MAKVFTSLIAVTIVLIARGYSIPVGHYSQNSYPLLAFESVETGGRSLQHDRSVISQDEFLETSGYLEDDEEGSGESSSSREEGAATDSDGSGHFVEMNANEPFIKPVSGNVRWSGLSLAAETRLHDDPAVNDSKEKRSQDQEHSVGYNTLLFIFVAGGVLIVLLSTAFFVFAWPVRKYYATLCHWMNQEDSASGWYNHDLSSVRVNSSYPTEYDTVPAVPPTPPPFPPPKGRKARKKRLAAAHKQPNITRPKVSPNQRSPDEIIAEDRRRDSRNAERRKIIKRQTSERRDSLVDSLWIAKNIIDGHSKNRHFETKASERRRVIKHCCGTEPDSVPNGRRMSFADELVIARLVVTPEWDYKQSVERSKEKCRAVKEQFASTGKRRPSLQEEIGVAKELIVDKEREKRSLPPEIAAEMIQVQSSSGGPVKYYGEVLEKLLSESEQLAENESTNDHPAELEALASQDDIDELTSGLPGLLVFNDNEEPETMIENELLWRGEPGMF</sequence>
<evidence type="ECO:0000256" key="2">
    <source>
        <dbReference type="SAM" id="Phobius"/>
    </source>
</evidence>
<evidence type="ECO:0000313" key="5">
    <source>
        <dbReference type="Proteomes" id="UP001159405"/>
    </source>
</evidence>
<dbReference type="EMBL" id="CALNXK010000067">
    <property type="protein sequence ID" value="CAH3141593.1"/>
    <property type="molecule type" value="Genomic_DNA"/>
</dbReference>
<name>A0ABN8PDG3_9CNID</name>
<proteinExistence type="predicted"/>
<keyword evidence="2" id="KW-0812">Transmembrane</keyword>
<organism evidence="4 5">
    <name type="scientific">Porites lobata</name>
    <dbReference type="NCBI Taxonomy" id="104759"/>
    <lineage>
        <taxon>Eukaryota</taxon>
        <taxon>Metazoa</taxon>
        <taxon>Cnidaria</taxon>
        <taxon>Anthozoa</taxon>
        <taxon>Hexacorallia</taxon>
        <taxon>Scleractinia</taxon>
        <taxon>Fungiina</taxon>
        <taxon>Poritidae</taxon>
        <taxon>Porites</taxon>
    </lineage>
</organism>
<gene>
    <name evidence="4" type="ORF">PLOB_00041939</name>
</gene>
<keyword evidence="3" id="KW-0732">Signal</keyword>
<dbReference type="Proteomes" id="UP001159405">
    <property type="component" value="Unassembled WGS sequence"/>
</dbReference>
<feature type="compositionally biased region" description="Pro residues" evidence="1">
    <location>
        <begin position="218"/>
        <end position="229"/>
    </location>
</feature>
<evidence type="ECO:0000313" key="4">
    <source>
        <dbReference type="EMBL" id="CAH3141593.1"/>
    </source>
</evidence>
<reference evidence="4 5" key="1">
    <citation type="submission" date="2022-05" db="EMBL/GenBank/DDBJ databases">
        <authorList>
            <consortium name="Genoscope - CEA"/>
            <person name="William W."/>
        </authorList>
    </citation>
    <scope>NUCLEOTIDE SEQUENCE [LARGE SCALE GENOMIC DNA]</scope>
</reference>
<comment type="caution">
    <text evidence="4">The sequence shown here is derived from an EMBL/GenBank/DDBJ whole genome shotgun (WGS) entry which is preliminary data.</text>
</comment>